<name>E8U4F7_DEIML</name>
<reference evidence="3" key="2">
    <citation type="submission" date="2011-01" db="EMBL/GenBank/DDBJ databases">
        <title>The complete genome of Deinococcus maricopensis DSM 21211.</title>
        <authorList>
            <consortium name="US DOE Joint Genome Institute (JGI-PGF)"/>
            <person name="Lucas S."/>
            <person name="Copeland A."/>
            <person name="Lapidus A."/>
            <person name="Goodwin L."/>
            <person name="Pitluck S."/>
            <person name="Kyrpides N."/>
            <person name="Mavromatis K."/>
            <person name="Pagani I."/>
            <person name="Ivanova N."/>
            <person name="Ovchinnikova G."/>
            <person name="Zeytun A."/>
            <person name="Detter J.C."/>
            <person name="Han C."/>
            <person name="Land M."/>
            <person name="Hauser L."/>
            <person name="Markowitz V."/>
            <person name="Cheng J.-F."/>
            <person name="Hugenholtz P."/>
            <person name="Woyke T."/>
            <person name="Wu D."/>
            <person name="Pukall R."/>
            <person name="Gehrich-Schroeter G."/>
            <person name="Brambilla E."/>
            <person name="Klenk H.-P."/>
            <person name="Eisen J.A."/>
        </authorList>
    </citation>
    <scope>NUCLEOTIDE SEQUENCE [LARGE SCALE GENOMIC DNA]</scope>
    <source>
        <strain evidence="3">DSM 21211 / LMG 22137 / NRRL B-23946 / LB-34</strain>
    </source>
</reference>
<dbReference type="STRING" id="709986.Deima_3194"/>
<sequence length="519" mass="54240" precursor="true">MKQSTKLLGLIGALALAGCNPASPTSPAQTTLSGVVSVGRAGAAAEGATVTVVGTNTKTTTDATGHFSLRATGKTNNLLITKEGYASTRVENIDTSKDQKVEEILRRSFDPNLPSTPPTVTVDLQDGATVGDKDLVLKVKTTTSSPDVNAPATGIVSLEVPAGSSGYLNAGRTRSTSFDLTGDDTFTIKAADFAAYTGDLDVHVTVYDFNGNRTHVIRHVKVSAAANNAAVTQPTNLAPLAVTFADTGTFGALGKNPAAGAALKALLKGNAAPLNALRKTSAATVTPQAAPNGTILWVDVNFTYDPTKPAPRAFELYRSLDDKTYTKAVTVDPSDIVQNKTTGDYLIRDTSAELTPGVKTYYKIRAVSDAGNADSASVSVTPLNRFQVNLVSPGQGTTGVDRRPIFRWNATGAGASSLYYVLVFDRTQAEGNTTAWRSNLITNETAAVYNQDGRAALTSLQAYHAYDWQLAALTTDNQDASKVTAVSLGADFFNLFGITPSGVDSVQAGPVNEFVTGGL</sequence>
<dbReference type="SUPFAM" id="SSF49464">
    <property type="entry name" value="Carboxypeptidase regulatory domain-like"/>
    <property type="match status" value="1"/>
</dbReference>
<dbReference type="KEGG" id="dmr:Deima_3194"/>
<keyword evidence="1" id="KW-0732">Signal</keyword>
<dbReference type="EMBL" id="CP002454">
    <property type="protein sequence ID" value="ADV68822.1"/>
    <property type="molecule type" value="Genomic_DNA"/>
</dbReference>
<dbReference type="Gene3D" id="2.60.40.1120">
    <property type="entry name" value="Carboxypeptidase-like, regulatory domain"/>
    <property type="match status" value="1"/>
</dbReference>
<evidence type="ECO:0000313" key="3">
    <source>
        <dbReference type="Proteomes" id="UP000008635"/>
    </source>
</evidence>
<dbReference type="Gene3D" id="2.60.40.10">
    <property type="entry name" value="Immunoglobulins"/>
    <property type="match status" value="1"/>
</dbReference>
<dbReference type="Proteomes" id="UP000008635">
    <property type="component" value="Chromosome"/>
</dbReference>
<evidence type="ECO:0008006" key="4">
    <source>
        <dbReference type="Google" id="ProtNLM"/>
    </source>
</evidence>
<gene>
    <name evidence="2" type="ordered locus">Deima_3194</name>
</gene>
<dbReference type="Pfam" id="PF13620">
    <property type="entry name" value="CarboxypepD_reg"/>
    <property type="match status" value="1"/>
</dbReference>
<feature type="signal peptide" evidence="1">
    <location>
        <begin position="1"/>
        <end position="22"/>
    </location>
</feature>
<dbReference type="InterPro" id="IPR013783">
    <property type="entry name" value="Ig-like_fold"/>
</dbReference>
<organism evidence="2 3">
    <name type="scientific">Deinococcus maricopensis (strain DSM 21211 / LMG 22137 / NRRL B-23946 / LB-34)</name>
    <dbReference type="NCBI Taxonomy" id="709986"/>
    <lineage>
        <taxon>Bacteria</taxon>
        <taxon>Thermotogati</taxon>
        <taxon>Deinococcota</taxon>
        <taxon>Deinococci</taxon>
        <taxon>Deinococcales</taxon>
        <taxon>Deinococcaceae</taxon>
        <taxon>Deinococcus</taxon>
    </lineage>
</organism>
<dbReference type="eggNOG" id="ENOG5030TE6">
    <property type="taxonomic scope" value="Bacteria"/>
</dbReference>
<evidence type="ECO:0000313" key="2">
    <source>
        <dbReference type="EMBL" id="ADV68822.1"/>
    </source>
</evidence>
<accession>E8U4F7</accession>
<dbReference type="PROSITE" id="PS51257">
    <property type="entry name" value="PROKAR_LIPOPROTEIN"/>
    <property type="match status" value="1"/>
</dbReference>
<dbReference type="HOGENOM" id="CLU_495050_0_0_0"/>
<dbReference type="AlphaFoldDB" id="E8U4F7"/>
<feature type="chain" id="PRO_5003232177" description="Carboxypeptidase regulatory-like domain-containing protein" evidence="1">
    <location>
        <begin position="23"/>
        <end position="519"/>
    </location>
</feature>
<dbReference type="RefSeq" id="WP_013558325.1">
    <property type="nucleotide sequence ID" value="NC_014958.1"/>
</dbReference>
<dbReference type="InterPro" id="IPR008969">
    <property type="entry name" value="CarboxyPept-like_regulatory"/>
</dbReference>
<protein>
    <recommendedName>
        <fullName evidence="4">Carboxypeptidase regulatory-like domain-containing protein</fullName>
    </recommendedName>
</protein>
<evidence type="ECO:0000256" key="1">
    <source>
        <dbReference type="SAM" id="SignalP"/>
    </source>
</evidence>
<proteinExistence type="predicted"/>
<reference evidence="2 3" key="1">
    <citation type="journal article" date="2011" name="Stand. Genomic Sci.">
        <title>Complete genome sequence of Deinococcus maricopensis type strain (LB-34).</title>
        <authorList>
            <person name="Pukall R."/>
            <person name="Zeytun A."/>
            <person name="Lucas S."/>
            <person name="Lapidus A."/>
            <person name="Hammon N."/>
            <person name="Deshpande S."/>
            <person name="Nolan M."/>
            <person name="Cheng J.F."/>
            <person name="Pitluck S."/>
            <person name="Liolios K."/>
            <person name="Pagani I."/>
            <person name="Mikhailova N."/>
            <person name="Ivanova N."/>
            <person name="Mavromatis K."/>
            <person name="Pati A."/>
            <person name="Tapia R."/>
            <person name="Han C."/>
            <person name="Goodwin L."/>
            <person name="Chen A."/>
            <person name="Palaniappan K."/>
            <person name="Land M."/>
            <person name="Hauser L."/>
            <person name="Chang Y.J."/>
            <person name="Jeffries C.D."/>
            <person name="Brambilla E.M."/>
            <person name="Rohde M."/>
            <person name="Goker M."/>
            <person name="Detter J.C."/>
            <person name="Woyke T."/>
            <person name="Bristow J."/>
            <person name="Eisen J.A."/>
            <person name="Markowitz V."/>
            <person name="Hugenholtz P."/>
            <person name="Kyrpides N.C."/>
            <person name="Klenk H.P."/>
        </authorList>
    </citation>
    <scope>NUCLEOTIDE SEQUENCE [LARGE SCALE GENOMIC DNA]</scope>
    <source>
        <strain evidence="3">DSM 21211 / LMG 22137 / NRRL B-23946 / LB-34</strain>
    </source>
</reference>
<keyword evidence="3" id="KW-1185">Reference proteome</keyword>